<evidence type="ECO:0000256" key="2">
    <source>
        <dbReference type="ARBA" id="ARBA00002035"/>
    </source>
</evidence>
<comment type="subcellular location">
    <subcellularLocation>
        <location evidence="3">Endoplasmic reticulum lumen</location>
    </subcellularLocation>
</comment>
<keyword evidence="9" id="KW-0223">Dioxygenase</keyword>
<evidence type="ECO:0000256" key="9">
    <source>
        <dbReference type="ARBA" id="ARBA00022964"/>
    </source>
</evidence>
<proteinExistence type="inferred from homology"/>
<keyword evidence="11" id="KW-0408">Iron</keyword>
<organism evidence="15 16">
    <name type="scientific">Drosophila pseudoobscura pseudoobscura</name>
    <name type="common">Fruit fly</name>
    <dbReference type="NCBI Taxonomy" id="46245"/>
    <lineage>
        <taxon>Eukaryota</taxon>
        <taxon>Metazoa</taxon>
        <taxon>Ecdysozoa</taxon>
        <taxon>Arthropoda</taxon>
        <taxon>Hexapoda</taxon>
        <taxon>Insecta</taxon>
        <taxon>Pterygota</taxon>
        <taxon>Neoptera</taxon>
        <taxon>Endopterygota</taxon>
        <taxon>Diptera</taxon>
        <taxon>Brachycera</taxon>
        <taxon>Muscomorpha</taxon>
        <taxon>Ephydroidea</taxon>
        <taxon>Drosophilidae</taxon>
        <taxon>Drosophila</taxon>
        <taxon>Sophophora</taxon>
    </lineage>
</organism>
<dbReference type="Pfam" id="PF13640">
    <property type="entry name" value="2OG-FeII_Oxy_3"/>
    <property type="match status" value="1"/>
</dbReference>
<evidence type="ECO:0000259" key="14">
    <source>
        <dbReference type="PROSITE" id="PS51471"/>
    </source>
</evidence>
<keyword evidence="10" id="KW-0560">Oxidoreductase</keyword>
<evidence type="ECO:0000313" key="16">
    <source>
        <dbReference type="RefSeq" id="XP_015043372.2"/>
    </source>
</evidence>
<sequence>MKMRFLFKLNLLVLLLHQNLAIEDTQMEDTEMIYSSSVLSMVKLLEMEDSLKDNLESYVQVMQTKLDSIKLFQQMLQREAMTTLEEREEFMGNPLNAFPLLRRLNQDWPKWLKYLRTAIATKTTNAMEKKLKSGPSNEDLQVALKGFARIESFYDQEAADMAKGDLLGQHFGSQLTAPDCFALADFYYNQTQFARCTPWYRTALRIHQSSEGKLYEKVLGLKRKKIYKKYAKALVMEAFYLAMPNKINPEWETLANQVAVEANYRSTKDAIDEYLAGDADILQQEAAKHKPKPSRLERGCRGQWQRKSSPPLACRYNREYSAFLLLAPLKMEVLNQQPLIVLYHEVLYEKELRAMRDIANKNATMQDGWTRMHSDQRVKPEPEDRVLKLHIFQGNSESFSPSINRRIADMTGLEVQGNNALHLSNYGLGGYFNAHYDYVDLTKRPVNPSLQANYFTEWGGDVLATVLLYASDVRLGGAVVFPKLKISVEPKKGNALIWDNLNNAGDPDKLSKHAVCPVVMGSRWTIYKWINKQQQMLKRPCLA</sequence>
<keyword evidence="15" id="KW-1185">Reference proteome</keyword>
<evidence type="ECO:0000256" key="6">
    <source>
        <dbReference type="ARBA" id="ARBA00022723"/>
    </source>
</evidence>
<dbReference type="Proteomes" id="UP000001819">
    <property type="component" value="Chromosome X"/>
</dbReference>
<evidence type="ECO:0000313" key="15">
    <source>
        <dbReference type="Proteomes" id="UP000001819"/>
    </source>
</evidence>
<evidence type="ECO:0000256" key="13">
    <source>
        <dbReference type="SAM" id="SignalP"/>
    </source>
</evidence>
<keyword evidence="8" id="KW-0847">Vitamin C</keyword>
<keyword evidence="6" id="KW-0479">Metal-binding</keyword>
<dbReference type="InterPro" id="IPR005123">
    <property type="entry name" value="Oxoglu/Fe-dep_dioxygenase_dom"/>
</dbReference>
<dbReference type="InterPro" id="IPR006620">
    <property type="entry name" value="Pro_4_hyd_alph"/>
</dbReference>
<comment type="similarity">
    <text evidence="4">Belongs to the P4HA family.</text>
</comment>
<dbReference type="FunCoup" id="A0A6I8VKN3">
    <property type="interactions" value="64"/>
</dbReference>
<evidence type="ECO:0000256" key="10">
    <source>
        <dbReference type="ARBA" id="ARBA00023002"/>
    </source>
</evidence>
<evidence type="ECO:0000256" key="11">
    <source>
        <dbReference type="ARBA" id="ARBA00023004"/>
    </source>
</evidence>
<feature type="domain" description="Fe2OG dioxygenase" evidence="14">
    <location>
        <begin position="417"/>
        <end position="532"/>
    </location>
</feature>
<dbReference type="InParanoid" id="A0A6I8VKN3"/>
<evidence type="ECO:0000256" key="5">
    <source>
        <dbReference type="ARBA" id="ARBA00012269"/>
    </source>
</evidence>
<dbReference type="Gene3D" id="1.25.40.10">
    <property type="entry name" value="Tetratricopeptide repeat domain"/>
    <property type="match status" value="1"/>
</dbReference>
<dbReference type="Pfam" id="PF08336">
    <property type="entry name" value="P4Ha_N"/>
    <property type="match status" value="1"/>
</dbReference>
<dbReference type="GO" id="GO:0005506">
    <property type="term" value="F:iron ion binding"/>
    <property type="evidence" value="ECO:0007669"/>
    <property type="project" value="InterPro"/>
</dbReference>
<dbReference type="InterPro" id="IPR045054">
    <property type="entry name" value="P4HA-like"/>
</dbReference>
<dbReference type="SMART" id="SM00702">
    <property type="entry name" value="P4Hc"/>
    <property type="match status" value="1"/>
</dbReference>
<evidence type="ECO:0000256" key="4">
    <source>
        <dbReference type="ARBA" id="ARBA00006511"/>
    </source>
</evidence>
<dbReference type="GO" id="GO:0031418">
    <property type="term" value="F:L-ascorbic acid binding"/>
    <property type="evidence" value="ECO:0007669"/>
    <property type="project" value="UniProtKB-KW"/>
</dbReference>
<evidence type="ECO:0000256" key="3">
    <source>
        <dbReference type="ARBA" id="ARBA00004319"/>
    </source>
</evidence>
<dbReference type="RefSeq" id="XP_015043372.2">
    <property type="nucleotide sequence ID" value="XM_015187886.2"/>
</dbReference>
<evidence type="ECO:0000256" key="12">
    <source>
        <dbReference type="ARBA" id="ARBA00023180"/>
    </source>
</evidence>
<feature type="chain" id="PRO_5026290426" description="procollagen-proline 4-dioxygenase" evidence="13">
    <location>
        <begin position="22"/>
        <end position="543"/>
    </location>
</feature>
<feature type="signal peptide" evidence="13">
    <location>
        <begin position="1"/>
        <end position="21"/>
    </location>
</feature>
<evidence type="ECO:0000256" key="8">
    <source>
        <dbReference type="ARBA" id="ARBA00022896"/>
    </source>
</evidence>
<keyword evidence="13" id="KW-0732">Signal</keyword>
<dbReference type="InterPro" id="IPR044862">
    <property type="entry name" value="Pro_4_hyd_alph_FE2OG_OXY"/>
</dbReference>
<dbReference type="InterPro" id="IPR011990">
    <property type="entry name" value="TPR-like_helical_dom_sf"/>
</dbReference>
<evidence type="ECO:0000256" key="7">
    <source>
        <dbReference type="ARBA" id="ARBA00022824"/>
    </source>
</evidence>
<evidence type="ECO:0000256" key="1">
    <source>
        <dbReference type="ARBA" id="ARBA00001961"/>
    </source>
</evidence>
<reference evidence="16" key="1">
    <citation type="submission" date="2025-08" db="UniProtKB">
        <authorList>
            <consortium name="RefSeq"/>
        </authorList>
    </citation>
    <scope>IDENTIFICATION</scope>
    <source>
        <strain evidence="16">MV-25-SWS-2005</strain>
        <tissue evidence="16">Whole body</tissue>
    </source>
</reference>
<dbReference type="EC" id="1.14.11.2" evidence="5"/>
<keyword evidence="12" id="KW-0325">Glycoprotein</keyword>
<dbReference type="AlphaFoldDB" id="A0A6I8VKN3"/>
<dbReference type="PANTHER" id="PTHR10869:SF244">
    <property type="entry name" value="PROLYL 4-HYDROXYLASE SUBUNIT ALPHA-2"/>
    <property type="match status" value="1"/>
</dbReference>
<comment type="function">
    <text evidence="2">Catalyzes the post-translational formation of 4-hydroxyproline in -Xaa-Pro-Gly- sequences in collagens and other proteins.</text>
</comment>
<gene>
    <name evidence="16" type="primary">LOC4813005</name>
</gene>
<keyword evidence="7" id="KW-0256">Endoplasmic reticulum</keyword>
<comment type="cofactor">
    <cofactor evidence="1">
        <name>L-ascorbate</name>
        <dbReference type="ChEBI" id="CHEBI:38290"/>
    </cofactor>
</comment>
<name>A0A6I8VKN3_DROPS</name>
<dbReference type="GO" id="GO:0004656">
    <property type="term" value="F:procollagen-proline 4-dioxygenase activity"/>
    <property type="evidence" value="ECO:0007669"/>
    <property type="project" value="UniProtKB-EC"/>
</dbReference>
<dbReference type="PANTHER" id="PTHR10869">
    <property type="entry name" value="PROLYL 4-HYDROXYLASE ALPHA SUBUNIT"/>
    <property type="match status" value="1"/>
</dbReference>
<dbReference type="InterPro" id="IPR013547">
    <property type="entry name" value="P4H_N"/>
</dbReference>
<dbReference type="Gene3D" id="6.10.140.1460">
    <property type="match status" value="1"/>
</dbReference>
<dbReference type="Gene3D" id="2.60.120.620">
    <property type="entry name" value="q2cbj1_9rhob like domain"/>
    <property type="match status" value="1"/>
</dbReference>
<dbReference type="GO" id="GO:0005788">
    <property type="term" value="C:endoplasmic reticulum lumen"/>
    <property type="evidence" value="ECO:0007669"/>
    <property type="project" value="UniProtKB-SubCell"/>
</dbReference>
<dbReference type="PROSITE" id="PS51471">
    <property type="entry name" value="FE2OG_OXY"/>
    <property type="match status" value="1"/>
</dbReference>
<accession>A0A6I8VKN3</accession>
<protein>
    <recommendedName>
        <fullName evidence="5">procollagen-proline 4-dioxygenase</fullName>
        <ecNumber evidence="5">1.14.11.2</ecNumber>
    </recommendedName>
</protein>